<sequence>MSPGDLAHRQFSFERVFLSFERSVMSPGNLAHRQSFVRTSYVIRSKEYREK</sequence>
<evidence type="ECO:0000313" key="2">
    <source>
        <dbReference type="Proteomes" id="UP000541444"/>
    </source>
</evidence>
<accession>A0A7J7P776</accession>
<protein>
    <submittedName>
        <fullName evidence="1">Uncharacterized protein</fullName>
    </submittedName>
</protein>
<gene>
    <name evidence="1" type="ORF">GIB67_026482</name>
</gene>
<dbReference type="Proteomes" id="UP000541444">
    <property type="component" value="Unassembled WGS sequence"/>
</dbReference>
<keyword evidence="2" id="KW-1185">Reference proteome</keyword>
<proteinExistence type="predicted"/>
<organism evidence="1 2">
    <name type="scientific">Kingdonia uniflora</name>
    <dbReference type="NCBI Taxonomy" id="39325"/>
    <lineage>
        <taxon>Eukaryota</taxon>
        <taxon>Viridiplantae</taxon>
        <taxon>Streptophyta</taxon>
        <taxon>Embryophyta</taxon>
        <taxon>Tracheophyta</taxon>
        <taxon>Spermatophyta</taxon>
        <taxon>Magnoliopsida</taxon>
        <taxon>Ranunculales</taxon>
        <taxon>Circaeasteraceae</taxon>
        <taxon>Kingdonia</taxon>
    </lineage>
</organism>
<name>A0A7J7P776_9MAGN</name>
<dbReference type="AlphaFoldDB" id="A0A7J7P776"/>
<dbReference type="EMBL" id="JACGCM010000223">
    <property type="protein sequence ID" value="KAF6174994.1"/>
    <property type="molecule type" value="Genomic_DNA"/>
</dbReference>
<evidence type="ECO:0000313" key="1">
    <source>
        <dbReference type="EMBL" id="KAF6174994.1"/>
    </source>
</evidence>
<comment type="caution">
    <text evidence="1">The sequence shown here is derived from an EMBL/GenBank/DDBJ whole genome shotgun (WGS) entry which is preliminary data.</text>
</comment>
<reference evidence="1 2" key="1">
    <citation type="journal article" date="2020" name="IScience">
        <title>Genome Sequencing of the Endangered Kingdonia uniflora (Circaeasteraceae, Ranunculales) Reveals Potential Mechanisms of Evolutionary Specialization.</title>
        <authorList>
            <person name="Sun Y."/>
            <person name="Deng T."/>
            <person name="Zhang A."/>
            <person name="Moore M.J."/>
            <person name="Landis J.B."/>
            <person name="Lin N."/>
            <person name="Zhang H."/>
            <person name="Zhang X."/>
            <person name="Huang J."/>
            <person name="Zhang X."/>
            <person name="Sun H."/>
            <person name="Wang H."/>
        </authorList>
    </citation>
    <scope>NUCLEOTIDE SEQUENCE [LARGE SCALE GENOMIC DNA]</scope>
    <source>
        <strain evidence="1">TB1705</strain>
        <tissue evidence="1">Leaf</tissue>
    </source>
</reference>